<comment type="similarity">
    <text evidence="1">Belongs to the 'phage' integrase family.</text>
</comment>
<dbReference type="Proteomes" id="UP000336646">
    <property type="component" value="Unassembled WGS sequence"/>
</dbReference>
<keyword evidence="3" id="KW-0233">DNA recombination</keyword>
<dbReference type="GO" id="GO:0015074">
    <property type="term" value="P:DNA integration"/>
    <property type="evidence" value="ECO:0007669"/>
    <property type="project" value="InterPro"/>
</dbReference>
<protein>
    <submittedName>
        <fullName evidence="8">Site-specific integrase</fullName>
    </submittedName>
</protein>
<dbReference type="GO" id="GO:0003677">
    <property type="term" value="F:DNA binding"/>
    <property type="evidence" value="ECO:0007669"/>
    <property type="project" value="UniProtKB-UniRule"/>
</dbReference>
<dbReference type="AlphaFoldDB" id="A0A6C1TY67"/>
<keyword evidence="2 4" id="KW-0238">DNA-binding</keyword>
<name>A0A6C1TY67_9CORY</name>
<dbReference type="SUPFAM" id="SSF56349">
    <property type="entry name" value="DNA breaking-rejoining enzymes"/>
    <property type="match status" value="1"/>
</dbReference>
<evidence type="ECO:0000313" key="9">
    <source>
        <dbReference type="Proteomes" id="UP000336646"/>
    </source>
</evidence>
<dbReference type="PROSITE" id="PS51900">
    <property type="entry name" value="CB"/>
    <property type="match status" value="1"/>
</dbReference>
<organism evidence="8 9">
    <name type="scientific">Corynebacterium sanguinis</name>
    <dbReference type="NCBI Taxonomy" id="2594913"/>
    <lineage>
        <taxon>Bacteria</taxon>
        <taxon>Bacillati</taxon>
        <taxon>Actinomycetota</taxon>
        <taxon>Actinomycetes</taxon>
        <taxon>Mycobacteriales</taxon>
        <taxon>Corynebacteriaceae</taxon>
        <taxon>Corynebacterium</taxon>
    </lineage>
</organism>
<dbReference type="InterPro" id="IPR058717">
    <property type="entry name" value="Phage_L5_Integrase_N"/>
</dbReference>
<dbReference type="Pfam" id="PF26003">
    <property type="entry name" value="Integrase_N_phage"/>
    <property type="match status" value="1"/>
</dbReference>
<dbReference type="Gene3D" id="1.10.443.10">
    <property type="entry name" value="Intergrase catalytic core"/>
    <property type="match status" value="1"/>
</dbReference>
<dbReference type="OrthoDB" id="1822491at2"/>
<gene>
    <name evidence="8" type="ORF">EKI59_04905</name>
</gene>
<dbReference type="InterPro" id="IPR011010">
    <property type="entry name" value="DNA_brk_join_enz"/>
</dbReference>
<dbReference type="EMBL" id="RXIR01000008">
    <property type="protein sequence ID" value="TVS28909.1"/>
    <property type="molecule type" value="Genomic_DNA"/>
</dbReference>
<evidence type="ECO:0000259" key="6">
    <source>
        <dbReference type="PROSITE" id="PS51898"/>
    </source>
</evidence>
<dbReference type="RefSeq" id="WP_144772926.1">
    <property type="nucleotide sequence ID" value="NZ_RXIR01000008.1"/>
</dbReference>
<feature type="compositionally biased region" description="Basic residues" evidence="5">
    <location>
        <begin position="1"/>
        <end position="19"/>
    </location>
</feature>
<dbReference type="InterPro" id="IPR044068">
    <property type="entry name" value="CB"/>
</dbReference>
<reference evidence="8 9" key="1">
    <citation type="submission" date="2018-12" db="EMBL/GenBank/DDBJ databases">
        <title>Corynebacterium sanguinis sp. nov., a clinically-associated and environmental corynebacterium.</title>
        <authorList>
            <person name="Gonzales-Siles L."/>
            <person name="Jaen-Luchoro D."/>
            <person name="Cardew S."/>
            <person name="Inganas E."/>
            <person name="Ohlen M."/>
            <person name="Jensie-Markopolous S."/>
            <person name="Pinyeiro-Iglesias B."/>
            <person name="Molin K."/>
            <person name="Skovbjerg S."/>
            <person name="Svensson-Stadler L."/>
            <person name="Funke G."/>
            <person name="Moore E.R.B."/>
        </authorList>
    </citation>
    <scope>NUCLEOTIDE SEQUENCE [LARGE SCALE GENOMIC DNA]</scope>
    <source>
        <strain evidence="8 9">58734</strain>
    </source>
</reference>
<evidence type="ECO:0000313" key="8">
    <source>
        <dbReference type="EMBL" id="TVS28909.1"/>
    </source>
</evidence>
<dbReference type="InterPro" id="IPR010998">
    <property type="entry name" value="Integrase_recombinase_N"/>
</dbReference>
<evidence type="ECO:0000259" key="7">
    <source>
        <dbReference type="PROSITE" id="PS51900"/>
    </source>
</evidence>
<dbReference type="InterPro" id="IPR050090">
    <property type="entry name" value="Tyrosine_recombinase_XerCD"/>
</dbReference>
<accession>A0A6C1TY67</accession>
<dbReference type="InterPro" id="IPR002104">
    <property type="entry name" value="Integrase_catalytic"/>
</dbReference>
<comment type="caution">
    <text evidence="8">The sequence shown here is derived from an EMBL/GenBank/DDBJ whole genome shotgun (WGS) entry which is preliminary data.</text>
</comment>
<evidence type="ECO:0000256" key="5">
    <source>
        <dbReference type="SAM" id="MobiDB-lite"/>
    </source>
</evidence>
<evidence type="ECO:0000256" key="4">
    <source>
        <dbReference type="PROSITE-ProRule" id="PRU01248"/>
    </source>
</evidence>
<dbReference type="PANTHER" id="PTHR30349:SF64">
    <property type="entry name" value="PROPHAGE INTEGRASE INTD-RELATED"/>
    <property type="match status" value="1"/>
</dbReference>
<feature type="domain" description="Tyr recombinase" evidence="6">
    <location>
        <begin position="194"/>
        <end position="421"/>
    </location>
</feature>
<dbReference type="Gene3D" id="1.10.150.130">
    <property type="match status" value="1"/>
</dbReference>
<proteinExistence type="inferred from homology"/>
<evidence type="ECO:0000256" key="1">
    <source>
        <dbReference type="ARBA" id="ARBA00008857"/>
    </source>
</evidence>
<dbReference type="PROSITE" id="PS51898">
    <property type="entry name" value="TYR_RECOMBINASE"/>
    <property type="match status" value="1"/>
</dbReference>
<evidence type="ECO:0000256" key="2">
    <source>
        <dbReference type="ARBA" id="ARBA00023125"/>
    </source>
</evidence>
<feature type="domain" description="Core-binding (CB)" evidence="7">
    <location>
        <begin position="75"/>
        <end position="173"/>
    </location>
</feature>
<dbReference type="PANTHER" id="PTHR30349">
    <property type="entry name" value="PHAGE INTEGRASE-RELATED"/>
    <property type="match status" value="1"/>
</dbReference>
<sequence length="429" mass="48132">MPPRRRRRDFGKITQKGKRFYAEYSGPDTKRHTPGRSFPTRTDAAGWLAAERRQIDLGTWAPPATRAARQEQANITVREWLATFQEQVETRADRIKPSTAANYARVVRVRITDPIEPGDNDPDLTGLADLPLNQVTKADIYTWWDAVGRNYPDGRTVSQQAYKRLRAAFAEATRRDMVATNPVDIPEAGKRIDTAEKHLPTDREIAAIIDNTPENYRALTSLVLHHGLRLGEAIALEAHHITVEPTPAPYMPRVTITVTQNAQRMEATDTTPSCMLIQPTKTKAGERTLPVMARDVPIFLAHIAKHTPTKPTALYVYNGPTAPKHKRGKITHEQRRLFTATTKGQIVRDTSYRSILDRAKARANVHPGIDPHTGRNWLITRLAEQGAHLKEIGTLLGQNDLDTIMGVYLKARPQRTVDLMAQVNATLET</sequence>
<evidence type="ECO:0000256" key="3">
    <source>
        <dbReference type="ARBA" id="ARBA00023172"/>
    </source>
</evidence>
<dbReference type="InterPro" id="IPR013762">
    <property type="entry name" value="Integrase-like_cat_sf"/>
</dbReference>
<dbReference type="GO" id="GO:0006310">
    <property type="term" value="P:DNA recombination"/>
    <property type="evidence" value="ECO:0007669"/>
    <property type="project" value="UniProtKB-KW"/>
</dbReference>
<feature type="region of interest" description="Disordered" evidence="5">
    <location>
        <begin position="1"/>
        <end position="37"/>
    </location>
</feature>